<feature type="domain" description="LTD" evidence="2">
    <location>
        <begin position="166"/>
        <end position="272"/>
    </location>
</feature>
<accession>A0A2G9Z0C5</accession>
<dbReference type="AlphaFoldDB" id="A0A2G9Z0C5"/>
<feature type="domain" description="LTD" evidence="2">
    <location>
        <begin position="1"/>
        <end position="101"/>
    </location>
</feature>
<feature type="region of interest" description="Disordered" evidence="1">
    <location>
        <begin position="116"/>
        <end position="148"/>
    </location>
</feature>
<name>A0A2G9Z0C5_9BACT</name>
<feature type="compositionally biased region" description="Polar residues" evidence="1">
    <location>
        <begin position="118"/>
        <end position="148"/>
    </location>
</feature>
<protein>
    <recommendedName>
        <fullName evidence="2">LTD domain-containing protein</fullName>
    </recommendedName>
</protein>
<evidence type="ECO:0000256" key="1">
    <source>
        <dbReference type="SAM" id="MobiDB-lite"/>
    </source>
</evidence>
<dbReference type="EMBL" id="PCRQ01000056">
    <property type="protein sequence ID" value="PIP24171.1"/>
    <property type="molecule type" value="Genomic_DNA"/>
</dbReference>
<evidence type="ECO:0000313" key="3">
    <source>
        <dbReference type="EMBL" id="PIP24171.1"/>
    </source>
</evidence>
<evidence type="ECO:0000313" key="4">
    <source>
        <dbReference type="Proteomes" id="UP000229952"/>
    </source>
</evidence>
<dbReference type="Gene3D" id="2.60.40.1260">
    <property type="entry name" value="Lamin Tail domain"/>
    <property type="match status" value="1"/>
</dbReference>
<proteinExistence type="predicted"/>
<dbReference type="Pfam" id="PF00932">
    <property type="entry name" value="LTD"/>
    <property type="match status" value="2"/>
</dbReference>
<reference evidence="3 4" key="1">
    <citation type="submission" date="2017-09" db="EMBL/GenBank/DDBJ databases">
        <title>Depth-based differentiation of microbial function through sediment-hosted aquifers and enrichment of novel symbionts in the deep terrestrial subsurface.</title>
        <authorList>
            <person name="Probst A.J."/>
            <person name="Ladd B."/>
            <person name="Jarett J.K."/>
            <person name="Geller-Mcgrath D.E."/>
            <person name="Sieber C.M."/>
            <person name="Emerson J.B."/>
            <person name="Anantharaman K."/>
            <person name="Thomas B.C."/>
            <person name="Malmstrom R."/>
            <person name="Stieglmeier M."/>
            <person name="Klingl A."/>
            <person name="Woyke T."/>
            <person name="Ryan C.M."/>
            <person name="Banfield J.F."/>
        </authorList>
    </citation>
    <scope>NUCLEOTIDE SEQUENCE [LARGE SCALE GENOMIC DNA]</scope>
    <source>
        <strain evidence="3">CG23_combo_of_CG06-09_8_20_14_all_37_18</strain>
    </source>
</reference>
<comment type="caution">
    <text evidence="3">The sequence shown here is derived from an EMBL/GenBank/DDBJ whole genome shotgun (WGS) entry which is preliminary data.</text>
</comment>
<feature type="non-terminal residue" evidence="3">
    <location>
        <position position="301"/>
    </location>
</feature>
<dbReference type="InterPro" id="IPR001322">
    <property type="entry name" value="Lamin_tail_dom"/>
</dbReference>
<gene>
    <name evidence="3" type="ORF">COX35_02210</name>
</gene>
<dbReference type="SUPFAM" id="SSF74853">
    <property type="entry name" value="Lamin A/C globular tail domain"/>
    <property type="match status" value="2"/>
</dbReference>
<dbReference type="Proteomes" id="UP000229952">
    <property type="component" value="Unassembled WGS sequence"/>
</dbReference>
<dbReference type="InterPro" id="IPR036415">
    <property type="entry name" value="Lamin_tail_dom_sf"/>
</dbReference>
<organism evidence="3 4">
    <name type="scientific">Candidatus Nealsonbacteria bacterium CG23_combo_of_CG06-09_8_20_14_all_37_18</name>
    <dbReference type="NCBI Taxonomy" id="1974720"/>
    <lineage>
        <taxon>Bacteria</taxon>
        <taxon>Candidatus Nealsoniibacteriota</taxon>
    </lineage>
</organism>
<sequence>MGTVNLANDEWIELYNNAESPISLDGWQLVAQDGTPKINLSGTIPANGFYLLERTDDTTVPNILADQIYTGALGNSGENLKLYDSSNNVIDGVDCSAGWLAGLGKPEYKTMERINPLVSGSDSSNWQTSQNPGGTPKTENSKQNQESRITNQAIKQAEDIPLLIPPPASLEARKYPLGVVINEILPFPVGPDAEEEWIEVFNQNNFEVDLSGWQIADTAGKTYTLPVGTKISAQGFLVLPRPTTKITLNNDEDGLSLIQPNGNILDSVNYQKAPQGQSYNRTEGGWVWSSTLTPGSANIIP</sequence>
<dbReference type="PROSITE" id="PS51841">
    <property type="entry name" value="LTD"/>
    <property type="match status" value="2"/>
</dbReference>
<evidence type="ECO:0000259" key="2">
    <source>
        <dbReference type="PROSITE" id="PS51841"/>
    </source>
</evidence>